<evidence type="ECO:0000256" key="5">
    <source>
        <dbReference type="ARBA" id="ARBA00023157"/>
    </source>
</evidence>
<keyword evidence="9" id="KW-1185">Reference proteome</keyword>
<evidence type="ECO:0000259" key="7">
    <source>
        <dbReference type="Pfam" id="PF02988"/>
    </source>
</evidence>
<name>A0A9Q0X9E8_9SAUR</name>
<keyword evidence="5" id="KW-1015">Disulfide bond</keyword>
<evidence type="ECO:0000256" key="3">
    <source>
        <dbReference type="ARBA" id="ARBA00022525"/>
    </source>
</evidence>
<keyword evidence="6" id="KW-0732">Signal</keyword>
<evidence type="ECO:0000256" key="6">
    <source>
        <dbReference type="SAM" id="SignalP"/>
    </source>
</evidence>
<dbReference type="OrthoDB" id="9050396at2759"/>
<dbReference type="InterPro" id="IPR045860">
    <property type="entry name" value="Snake_toxin-like_sf"/>
</dbReference>
<dbReference type="PANTHER" id="PTHR20914:SF30">
    <property type="entry name" value="LY6_PLAUR DOMAIN CONTAINING 9"/>
    <property type="match status" value="1"/>
</dbReference>
<dbReference type="GO" id="GO:0005576">
    <property type="term" value="C:extracellular region"/>
    <property type="evidence" value="ECO:0007669"/>
    <property type="project" value="UniProtKB-SubCell"/>
</dbReference>
<dbReference type="Pfam" id="PF02988">
    <property type="entry name" value="PLA2_inh"/>
    <property type="match status" value="1"/>
</dbReference>
<proteinExistence type="inferred from homology"/>
<dbReference type="SUPFAM" id="SSF57302">
    <property type="entry name" value="Snake toxin-like"/>
    <property type="match status" value="1"/>
</dbReference>
<comment type="subcellular location">
    <subcellularLocation>
        <location evidence="1">Secreted</location>
    </subcellularLocation>
</comment>
<evidence type="ECO:0000313" key="9">
    <source>
        <dbReference type="Proteomes" id="UP001142489"/>
    </source>
</evidence>
<dbReference type="Proteomes" id="UP001142489">
    <property type="component" value="Unassembled WGS sequence"/>
</dbReference>
<keyword evidence="3" id="KW-0964">Secreted</keyword>
<comment type="similarity">
    <text evidence="2">Belongs to the CNF-like-inhibitor family.</text>
</comment>
<keyword evidence="4" id="KW-0593">Phospholipase A2 inhibitor</keyword>
<evidence type="ECO:0000256" key="1">
    <source>
        <dbReference type="ARBA" id="ARBA00004613"/>
    </source>
</evidence>
<gene>
    <name evidence="8" type="ORF">JRQ81_011614</name>
</gene>
<feature type="chain" id="PRO_5040255723" description="Phospholipase A2 inhibitor N-terminal domain-containing protein" evidence="6">
    <location>
        <begin position="20"/>
        <end position="119"/>
    </location>
</feature>
<organism evidence="8 9">
    <name type="scientific">Phrynocephalus forsythii</name>
    <dbReference type="NCBI Taxonomy" id="171643"/>
    <lineage>
        <taxon>Eukaryota</taxon>
        <taxon>Metazoa</taxon>
        <taxon>Chordata</taxon>
        <taxon>Craniata</taxon>
        <taxon>Vertebrata</taxon>
        <taxon>Euteleostomi</taxon>
        <taxon>Lepidosauria</taxon>
        <taxon>Squamata</taxon>
        <taxon>Bifurcata</taxon>
        <taxon>Unidentata</taxon>
        <taxon>Episquamata</taxon>
        <taxon>Toxicofera</taxon>
        <taxon>Iguania</taxon>
        <taxon>Acrodonta</taxon>
        <taxon>Agamidae</taxon>
        <taxon>Agaminae</taxon>
        <taxon>Phrynocephalus</taxon>
    </lineage>
</organism>
<reference evidence="8" key="1">
    <citation type="journal article" date="2023" name="DNA Res.">
        <title>Chromosome-level genome assembly of Phrynocephalus forsythii using third-generation DNA sequencing and Hi-C analysis.</title>
        <authorList>
            <person name="Qi Y."/>
            <person name="Zhao W."/>
            <person name="Zhao Y."/>
            <person name="Niu C."/>
            <person name="Cao S."/>
            <person name="Zhang Y."/>
        </authorList>
    </citation>
    <scope>NUCLEOTIDE SEQUENCE</scope>
    <source>
        <tissue evidence="8">Muscle</tissue>
    </source>
</reference>
<evidence type="ECO:0000313" key="8">
    <source>
        <dbReference type="EMBL" id="KAJ7304090.1"/>
    </source>
</evidence>
<dbReference type="InterPro" id="IPR050918">
    <property type="entry name" value="CNF-like_PLA2_Inhibitor"/>
</dbReference>
<evidence type="ECO:0000256" key="4">
    <source>
        <dbReference type="ARBA" id="ARBA00023005"/>
    </source>
</evidence>
<evidence type="ECO:0000256" key="2">
    <source>
        <dbReference type="ARBA" id="ARBA00006570"/>
    </source>
</evidence>
<feature type="signal peptide" evidence="6">
    <location>
        <begin position="1"/>
        <end position="19"/>
    </location>
</feature>
<protein>
    <recommendedName>
        <fullName evidence="7">Phospholipase A2 inhibitor N-terminal domain-containing protein</fullName>
    </recommendedName>
</protein>
<dbReference type="GO" id="GO:0019834">
    <property type="term" value="F:phospholipase A2 inhibitor activity"/>
    <property type="evidence" value="ECO:0007669"/>
    <property type="project" value="UniProtKB-KW"/>
</dbReference>
<dbReference type="InterPro" id="IPR004126">
    <property type="entry name" value="PLipase_A2_inh_N"/>
</dbReference>
<accession>A0A9Q0X9E8</accession>
<dbReference type="EMBL" id="JAPFRF010000023">
    <property type="protein sequence ID" value="KAJ7304090.1"/>
    <property type="molecule type" value="Genomic_DNA"/>
</dbReference>
<dbReference type="PANTHER" id="PTHR20914">
    <property type="entry name" value="LY6/PLAUR DOMAIN-CONTAINING PROTEIN 8"/>
    <property type="match status" value="1"/>
</dbReference>
<dbReference type="AlphaFoldDB" id="A0A9Q0X9E8"/>
<dbReference type="Gene3D" id="2.10.60.10">
    <property type="entry name" value="CD59"/>
    <property type="match status" value="1"/>
</dbReference>
<comment type="caution">
    <text evidence="8">The sequence shown here is derived from an EMBL/GenBank/DDBJ whole genome shotgun (WGS) entry which is preliminary data.</text>
</comment>
<feature type="domain" description="Phospholipase A2 inhibitor N-terminal" evidence="7">
    <location>
        <begin position="21"/>
        <end position="95"/>
    </location>
</feature>
<sequence>MKTFLGLVLVSVLLRTGASLQCETCIGINKSCNGPQTTCEGGLDACATITSEVTIRGVTGFSVVKSCYAKSHCSSPPPSVDLSEGTTNTKIECTSGAAPPMASILPLAFSGLLLMKLLL</sequence>